<evidence type="ECO:0000313" key="2">
    <source>
        <dbReference type="EMBL" id="PZO45622.1"/>
    </source>
</evidence>
<evidence type="ECO:0000259" key="1">
    <source>
        <dbReference type="Pfam" id="PF11329"/>
    </source>
</evidence>
<dbReference type="AlphaFoldDB" id="A0A2W4WMK2"/>
<dbReference type="InterPro" id="IPR021478">
    <property type="entry name" value="DUF3131"/>
</dbReference>
<dbReference type="Proteomes" id="UP000249081">
    <property type="component" value="Unassembled WGS sequence"/>
</dbReference>
<dbReference type="Gene3D" id="1.50.10.140">
    <property type="match status" value="1"/>
</dbReference>
<comment type="caution">
    <text evidence="2">The sequence shown here is derived from an EMBL/GenBank/DDBJ whole genome shotgun (WGS) entry which is preliminary data.</text>
</comment>
<sequence length="391" mass="43305">MPANLIEALSADDQAAARWAWAYFEHNWPSATGLVNGIAGIAWSTLWDQGSALLGMHAGYQLGLVSGDPFHTWLHRLLQTLETLPLPATALPNKAYSTASGQMRTLNNRPDRQGRSGWSALDMARYLLSLSILKAHYPDYADRIDGIVARYDLQKLVCDGWLWGSGAGSTGLQYWQEGRLGYEQYAAHSLRRWGIEAENALSNPPVHRVMVDGVALWVDQRDRPNSGASNYLTNDPYLLWGLELGWPDSELNQVNSLLQVQANRYEKTGLLTAVNEDALDRLPYFLYYSVYADGQPWAAVNSRGQNYGRLRFLSTKAAFAWAALYPASAYAQRLRQSVQMLGLGGRGYLAGQYEAADLGPNRALSVNTNAIILESLLYKAQGNRPLAHPEG</sequence>
<evidence type="ECO:0000313" key="3">
    <source>
        <dbReference type="Proteomes" id="UP000249081"/>
    </source>
</evidence>
<dbReference type="EMBL" id="QBMN01000003">
    <property type="protein sequence ID" value="PZO45622.1"/>
    <property type="molecule type" value="Genomic_DNA"/>
</dbReference>
<gene>
    <name evidence="2" type="ORF">DCF17_00800</name>
</gene>
<name>A0A2W4WMK2_9CYAN</name>
<reference evidence="3" key="1">
    <citation type="submission" date="2018-04" db="EMBL/GenBank/DDBJ databases">
        <authorList>
            <person name="Cornet L."/>
        </authorList>
    </citation>
    <scope>NUCLEOTIDE SEQUENCE [LARGE SCALE GENOMIC DNA]</scope>
</reference>
<feature type="domain" description="DUF3131" evidence="1">
    <location>
        <begin position="16"/>
        <end position="382"/>
    </location>
</feature>
<organism evidence="2 3">
    <name type="scientific">Shackletoniella antarctica</name>
    <dbReference type="NCBI Taxonomy" id="268115"/>
    <lineage>
        <taxon>Bacteria</taxon>
        <taxon>Bacillati</taxon>
        <taxon>Cyanobacteriota</taxon>
        <taxon>Cyanophyceae</taxon>
        <taxon>Oculatellales</taxon>
        <taxon>Oculatellaceae</taxon>
        <taxon>Shackletoniella</taxon>
    </lineage>
</organism>
<accession>A0A2W4WMK2</accession>
<reference evidence="2 3" key="2">
    <citation type="submission" date="2018-06" db="EMBL/GenBank/DDBJ databases">
        <title>Metagenomic assembly of (sub)arctic Cyanobacteria and their associated microbiome from non-axenic cultures.</title>
        <authorList>
            <person name="Baurain D."/>
        </authorList>
    </citation>
    <scope>NUCLEOTIDE SEQUENCE [LARGE SCALE GENOMIC DNA]</scope>
    <source>
        <strain evidence="2">ULC041bin1</strain>
    </source>
</reference>
<proteinExistence type="predicted"/>
<protein>
    <recommendedName>
        <fullName evidence="1">DUF3131 domain-containing protein</fullName>
    </recommendedName>
</protein>
<dbReference type="Pfam" id="PF11329">
    <property type="entry name" value="DUF3131"/>
    <property type="match status" value="1"/>
</dbReference>